<dbReference type="AlphaFoldDB" id="A0A803L267"/>
<dbReference type="Gramene" id="AUR62005956-RA">
    <property type="protein sequence ID" value="AUR62005956-RA:cds"/>
    <property type="gene ID" value="AUR62005956"/>
</dbReference>
<evidence type="ECO:0000313" key="5">
    <source>
        <dbReference type="Proteomes" id="UP000596660"/>
    </source>
</evidence>
<name>A0A803L267_CHEQI</name>
<feature type="chain" id="PRO_5030587732" evidence="3">
    <location>
        <begin position="18"/>
        <end position="370"/>
    </location>
</feature>
<feature type="region of interest" description="Disordered" evidence="2">
    <location>
        <begin position="320"/>
        <end position="348"/>
    </location>
</feature>
<evidence type="ECO:0000256" key="3">
    <source>
        <dbReference type="SAM" id="SignalP"/>
    </source>
</evidence>
<feature type="signal peptide" evidence="3">
    <location>
        <begin position="1"/>
        <end position="17"/>
    </location>
</feature>
<feature type="coiled-coil region" evidence="1">
    <location>
        <begin position="188"/>
        <end position="274"/>
    </location>
</feature>
<dbReference type="Proteomes" id="UP000596660">
    <property type="component" value="Unplaced"/>
</dbReference>
<keyword evidence="1" id="KW-0175">Coiled coil</keyword>
<proteinExistence type="predicted"/>
<evidence type="ECO:0000256" key="1">
    <source>
        <dbReference type="SAM" id="Coils"/>
    </source>
</evidence>
<reference evidence="4" key="2">
    <citation type="submission" date="2021-03" db="UniProtKB">
        <authorList>
            <consortium name="EnsemblPlants"/>
        </authorList>
    </citation>
    <scope>IDENTIFICATION</scope>
</reference>
<keyword evidence="5" id="KW-1185">Reference proteome</keyword>
<accession>A0A803L267</accession>
<sequence length="370" mass="41571">MFAKLRVSPAAVAVVSAAVVSVTNLAPKYRAPIQSDLRLDALKPEDGLEEAVKALYQVSVPDRTFGDQYVTSAAASVSMASRKSAYVMSREEALTRIKRKRGDGSQGGSVDTTVQQIEESPSNTLSNREVPIPSRIHRTRSNAPVDPVVIPDTYDASFPTDFLADEGTVRDQLVLQDLQNVLYSKSHMEEIERKLQRAEKVRRDMQIQRDASNQKKDLNTAMEEQRKKFEEYMKKREEDMQEKEKNLMKKEEEMTELHAKIVDLEDDNRNIEAMATLKIKAYMANGFLMSKYVGEPGKKKLRQLVDEYMIVGHIRDLAPEDAKADELDPEKSTAETSPGHDADVPAKEAEEGKRVLKLSLGSLFLCLLLP</sequence>
<organism evidence="4 5">
    <name type="scientific">Chenopodium quinoa</name>
    <name type="common">Quinoa</name>
    <dbReference type="NCBI Taxonomy" id="63459"/>
    <lineage>
        <taxon>Eukaryota</taxon>
        <taxon>Viridiplantae</taxon>
        <taxon>Streptophyta</taxon>
        <taxon>Embryophyta</taxon>
        <taxon>Tracheophyta</taxon>
        <taxon>Spermatophyta</taxon>
        <taxon>Magnoliopsida</taxon>
        <taxon>eudicotyledons</taxon>
        <taxon>Gunneridae</taxon>
        <taxon>Pentapetalae</taxon>
        <taxon>Caryophyllales</taxon>
        <taxon>Chenopodiaceae</taxon>
        <taxon>Chenopodioideae</taxon>
        <taxon>Atripliceae</taxon>
        <taxon>Chenopodium</taxon>
    </lineage>
</organism>
<protein>
    <submittedName>
        <fullName evidence="4">Uncharacterized protein</fullName>
    </submittedName>
</protein>
<keyword evidence="3" id="KW-0732">Signal</keyword>
<evidence type="ECO:0000256" key="2">
    <source>
        <dbReference type="SAM" id="MobiDB-lite"/>
    </source>
</evidence>
<evidence type="ECO:0000313" key="4">
    <source>
        <dbReference type="EnsemblPlants" id="AUR62005956-RA:cds"/>
    </source>
</evidence>
<reference evidence="4" key="1">
    <citation type="journal article" date="2017" name="Nature">
        <title>The genome of Chenopodium quinoa.</title>
        <authorList>
            <person name="Jarvis D.E."/>
            <person name="Ho Y.S."/>
            <person name="Lightfoot D.J."/>
            <person name="Schmoeckel S.M."/>
            <person name="Li B."/>
            <person name="Borm T.J.A."/>
            <person name="Ohyanagi H."/>
            <person name="Mineta K."/>
            <person name="Michell C.T."/>
            <person name="Saber N."/>
            <person name="Kharbatia N.M."/>
            <person name="Rupper R.R."/>
            <person name="Sharp A.R."/>
            <person name="Dally N."/>
            <person name="Boughton B.A."/>
            <person name="Woo Y.H."/>
            <person name="Gao G."/>
            <person name="Schijlen E.G.W.M."/>
            <person name="Guo X."/>
            <person name="Momin A.A."/>
            <person name="Negrao S."/>
            <person name="Al-Babili S."/>
            <person name="Gehring C."/>
            <person name="Roessner U."/>
            <person name="Jung C."/>
            <person name="Murphy K."/>
            <person name="Arold S.T."/>
            <person name="Gojobori T."/>
            <person name="van der Linden C.G."/>
            <person name="van Loo E.N."/>
            <person name="Jellen E.N."/>
            <person name="Maughan P.J."/>
            <person name="Tester M."/>
        </authorList>
    </citation>
    <scope>NUCLEOTIDE SEQUENCE [LARGE SCALE GENOMIC DNA]</scope>
    <source>
        <strain evidence="4">cv. PI 614886</strain>
    </source>
</reference>
<dbReference type="EnsemblPlants" id="AUR62005956-RA">
    <property type="protein sequence ID" value="AUR62005956-RA:cds"/>
    <property type="gene ID" value="AUR62005956"/>
</dbReference>